<reference evidence="4 5" key="1">
    <citation type="submission" date="2019-04" db="EMBL/GenBank/DDBJ databases">
        <title>Friends and foes A comparative genomics study of 23 Aspergillus species from section Flavi.</title>
        <authorList>
            <consortium name="DOE Joint Genome Institute"/>
            <person name="Kjaerbolling I."/>
            <person name="Vesth T."/>
            <person name="Frisvad J.C."/>
            <person name="Nybo J.L."/>
            <person name="Theobald S."/>
            <person name="Kildgaard S."/>
            <person name="Isbrandt T."/>
            <person name="Kuo A."/>
            <person name="Sato A."/>
            <person name="Lyhne E.K."/>
            <person name="Kogle M.E."/>
            <person name="Wiebenga A."/>
            <person name="Kun R.S."/>
            <person name="Lubbers R.J."/>
            <person name="Makela M.R."/>
            <person name="Barry K."/>
            <person name="Chovatia M."/>
            <person name="Clum A."/>
            <person name="Daum C."/>
            <person name="Haridas S."/>
            <person name="He G."/>
            <person name="LaButti K."/>
            <person name="Lipzen A."/>
            <person name="Mondo S."/>
            <person name="Riley R."/>
            <person name="Salamov A."/>
            <person name="Simmons B.A."/>
            <person name="Magnuson J.K."/>
            <person name="Henrissat B."/>
            <person name="Mortensen U.H."/>
            <person name="Larsen T.O."/>
            <person name="Devries R.P."/>
            <person name="Grigoriev I.V."/>
            <person name="Machida M."/>
            <person name="Baker S.E."/>
            <person name="Andersen M.R."/>
        </authorList>
    </citation>
    <scope>NUCLEOTIDE SEQUENCE [LARGE SCALE GENOMIC DNA]</scope>
    <source>
        <strain evidence="4 5">CBS 151.66</strain>
    </source>
</reference>
<evidence type="ECO:0000256" key="2">
    <source>
        <dbReference type="ARBA" id="ARBA00023163"/>
    </source>
</evidence>
<keyword evidence="1" id="KW-0805">Transcription regulation</keyword>
<feature type="compositionally biased region" description="Low complexity" evidence="3">
    <location>
        <begin position="539"/>
        <end position="552"/>
    </location>
</feature>
<evidence type="ECO:0000256" key="3">
    <source>
        <dbReference type="SAM" id="MobiDB-lite"/>
    </source>
</evidence>
<feature type="compositionally biased region" description="Basic and acidic residues" evidence="3">
    <location>
        <begin position="60"/>
        <end position="82"/>
    </location>
</feature>
<keyword evidence="2" id="KW-0804">Transcription</keyword>
<dbReference type="OrthoDB" id="5598844at2759"/>
<accession>A0A5N5WP70</accession>
<dbReference type="Proteomes" id="UP000326565">
    <property type="component" value="Unassembled WGS sequence"/>
</dbReference>
<feature type="compositionally biased region" description="Polar residues" evidence="3">
    <location>
        <begin position="387"/>
        <end position="399"/>
    </location>
</feature>
<gene>
    <name evidence="4" type="ORF">BDV29DRAFT_195167</name>
</gene>
<evidence type="ECO:0000313" key="5">
    <source>
        <dbReference type="Proteomes" id="UP000326565"/>
    </source>
</evidence>
<feature type="compositionally biased region" description="Low complexity" evidence="3">
    <location>
        <begin position="132"/>
        <end position="141"/>
    </location>
</feature>
<organism evidence="4 5">
    <name type="scientific">Aspergillus leporis</name>
    <dbReference type="NCBI Taxonomy" id="41062"/>
    <lineage>
        <taxon>Eukaryota</taxon>
        <taxon>Fungi</taxon>
        <taxon>Dikarya</taxon>
        <taxon>Ascomycota</taxon>
        <taxon>Pezizomycotina</taxon>
        <taxon>Eurotiomycetes</taxon>
        <taxon>Eurotiomycetidae</taxon>
        <taxon>Eurotiales</taxon>
        <taxon>Aspergillaceae</taxon>
        <taxon>Aspergillus</taxon>
        <taxon>Aspergillus subgen. Circumdati</taxon>
    </lineage>
</organism>
<dbReference type="AlphaFoldDB" id="A0A5N5WP70"/>
<feature type="region of interest" description="Disordered" evidence="3">
    <location>
        <begin position="440"/>
        <end position="461"/>
    </location>
</feature>
<feature type="region of interest" description="Disordered" evidence="3">
    <location>
        <begin position="368"/>
        <end position="399"/>
    </location>
</feature>
<feature type="compositionally biased region" description="Polar residues" evidence="3">
    <location>
        <begin position="100"/>
        <end position="121"/>
    </location>
</feature>
<dbReference type="GO" id="GO:0031490">
    <property type="term" value="F:chromatin DNA binding"/>
    <property type="evidence" value="ECO:0007669"/>
    <property type="project" value="TreeGrafter"/>
</dbReference>
<feature type="compositionally biased region" description="Pro residues" evidence="3">
    <location>
        <begin position="688"/>
        <end position="697"/>
    </location>
</feature>
<dbReference type="PANTHER" id="PTHR22597">
    <property type="entry name" value="POLYCOMB GROUP PROTEIN"/>
    <property type="match status" value="1"/>
</dbReference>
<keyword evidence="5" id="KW-1185">Reference proteome</keyword>
<feature type="compositionally biased region" description="Low complexity" evidence="3">
    <location>
        <begin position="615"/>
        <end position="626"/>
    </location>
</feature>
<feature type="region of interest" description="Disordered" evidence="3">
    <location>
        <begin position="51"/>
        <end position="141"/>
    </location>
</feature>
<dbReference type="GO" id="GO:0016586">
    <property type="term" value="C:RSC-type complex"/>
    <property type="evidence" value="ECO:0007669"/>
    <property type="project" value="TreeGrafter"/>
</dbReference>
<dbReference type="InterPro" id="IPR013933">
    <property type="entry name" value="CRC_Rsc7/Swp82"/>
</dbReference>
<protein>
    <submittedName>
        <fullName evidence="4">Chromatin remodelling complex Rsc7/Swp82 subunit-domain-containing protein</fullName>
    </submittedName>
</protein>
<feature type="compositionally biased region" description="Polar residues" evidence="3">
    <location>
        <begin position="575"/>
        <end position="600"/>
    </location>
</feature>
<sequence>MYGTSHSSVSAPMNGIGGDLVDGSGTINPAALNTNVAVILPTPSYVTSTVAAPRGIKRSRTPDQRGTIRADRDHDDVADDHGRRKRGRPPKTPRPPTIGDHSTNIHMQTPRMQAQSISQHGGVNASPPQASPPDKTTPTKSTLVKALPTVRDHTTDQLNEEGDEYIPKEFDDAGEKKVDTMGYLQGGREYKCRTFRVPLRGTKLFMLATECARVLGYRDSYLLFNKNRSLHKIIATQVEKDDLIQQDILPYSYRSRQIAIVTARSMFRQFGSRVIVNGRRVRDDYWEGKARKQGFTEDDLAGEKRPGGAKARDAAAAEAASAANLLPALAHGDVIYSNALEAMPNSLPLGAPSSVSLAPLPMIHMATTTDDPRLREYNSMPRPRQDLTGQPYQDRTQPSSAAEILNQASHTADFNKFLGNQRSFRQKGLEDFYSKQREIPASAAQSQPGQLDAAPSVSQTLQSPQIAAAPMMNATQPQQAMLPHQTPIIPGQPGLQQAVTHPQPAIGQSPARTGHPVRPDLMHQRSNPALSAGPPQPAGPYGYPSQPQQMWGQPPPQPQPSPLSAAGPQGVQMAQYASQLHAQQQHSPSPLVQHPSQSPRNQRRPSAPQMPQSFPLHHPQTPQQQPMASMGFPGGTAAPYPPMTATRAMYPSTQGPGGQPFLAGAPQQPGLAMGMTAGGAMPGWSPTPGGPMQPGHPQPGQSGTPLGWSGY</sequence>
<evidence type="ECO:0000256" key="1">
    <source>
        <dbReference type="ARBA" id="ARBA00023015"/>
    </source>
</evidence>
<dbReference type="PANTHER" id="PTHR22597:SF5">
    <property type="entry name" value="LOCALIZATION PROTEIN, PUTATIVE (AFU_ORTHOLOGUE AFUA_1G10600)-RELATED"/>
    <property type="match status" value="1"/>
</dbReference>
<dbReference type="Pfam" id="PF08624">
    <property type="entry name" value="CRC_subunit"/>
    <property type="match status" value="1"/>
</dbReference>
<proteinExistence type="predicted"/>
<evidence type="ECO:0000313" key="4">
    <source>
        <dbReference type="EMBL" id="KAB8069094.1"/>
    </source>
</evidence>
<dbReference type="EMBL" id="ML732357">
    <property type="protein sequence ID" value="KAB8069094.1"/>
    <property type="molecule type" value="Genomic_DNA"/>
</dbReference>
<feature type="region of interest" description="Disordered" evidence="3">
    <location>
        <begin position="477"/>
        <end position="711"/>
    </location>
</feature>
<name>A0A5N5WP70_9EURO</name>